<accession>A0A1M5FBA1</accession>
<comment type="pathway">
    <text evidence="1 6">Purine metabolism; IMP biosynthesis via de novo pathway; N(2)-formyl-N(1)-(5-phospho-D-ribosyl)glycinamide from N(1)-(5-phospho-D-ribosyl)glycinamide (10-formyl THF route): step 1/1.</text>
</comment>
<comment type="catalytic activity">
    <reaction evidence="5 6">
        <text>N(1)-(5-phospho-beta-D-ribosyl)glycinamide + (6R)-10-formyltetrahydrofolate = N(2)-formyl-N(1)-(5-phospho-beta-D-ribosyl)glycinamide + (6S)-5,6,7,8-tetrahydrofolate + H(+)</text>
        <dbReference type="Rhea" id="RHEA:15053"/>
        <dbReference type="ChEBI" id="CHEBI:15378"/>
        <dbReference type="ChEBI" id="CHEBI:57453"/>
        <dbReference type="ChEBI" id="CHEBI:143788"/>
        <dbReference type="ChEBI" id="CHEBI:147286"/>
        <dbReference type="ChEBI" id="CHEBI:195366"/>
        <dbReference type="EC" id="2.1.2.2"/>
    </reaction>
</comment>
<name>A0A1M5FBA1_9BACT</name>
<keyword evidence="9" id="KW-1185">Reference proteome</keyword>
<feature type="binding site" evidence="6">
    <location>
        <position position="104"/>
    </location>
    <ligand>
        <name>(6R)-10-formyltetrahydrofolate</name>
        <dbReference type="ChEBI" id="CHEBI:195366"/>
    </ligand>
</feature>
<dbReference type="EC" id="2.1.2.2" evidence="6"/>
<dbReference type="InterPro" id="IPR002376">
    <property type="entry name" value="Formyl_transf_N"/>
</dbReference>
<dbReference type="SUPFAM" id="SSF53328">
    <property type="entry name" value="Formyltransferase"/>
    <property type="match status" value="1"/>
</dbReference>
<dbReference type="OrthoDB" id="9806170at2"/>
<organism evidence="8 9">
    <name type="scientific">Cnuella takakiae</name>
    <dbReference type="NCBI Taxonomy" id="1302690"/>
    <lineage>
        <taxon>Bacteria</taxon>
        <taxon>Pseudomonadati</taxon>
        <taxon>Bacteroidota</taxon>
        <taxon>Chitinophagia</taxon>
        <taxon>Chitinophagales</taxon>
        <taxon>Chitinophagaceae</taxon>
        <taxon>Cnuella</taxon>
    </lineage>
</organism>
<keyword evidence="3 6" id="KW-0658">Purine biosynthesis</keyword>
<dbReference type="InterPro" id="IPR001555">
    <property type="entry name" value="GART_AS"/>
</dbReference>
<dbReference type="EMBL" id="FQUO01000013">
    <property type="protein sequence ID" value="SHF88719.1"/>
    <property type="molecule type" value="Genomic_DNA"/>
</dbReference>
<dbReference type="NCBIfam" id="TIGR00639">
    <property type="entry name" value="PurN"/>
    <property type="match status" value="1"/>
</dbReference>
<feature type="domain" description="Formyl transferase N-terminal" evidence="7">
    <location>
        <begin position="4"/>
        <end position="184"/>
    </location>
</feature>
<reference evidence="8 9" key="1">
    <citation type="submission" date="2016-11" db="EMBL/GenBank/DDBJ databases">
        <authorList>
            <person name="Jaros S."/>
            <person name="Januszkiewicz K."/>
            <person name="Wedrychowicz H."/>
        </authorList>
    </citation>
    <scope>NUCLEOTIDE SEQUENCE [LARGE SCALE GENOMIC DNA]</scope>
    <source>
        <strain evidence="8 9">DSM 26897</strain>
    </source>
</reference>
<dbReference type="GO" id="GO:0006189">
    <property type="term" value="P:'de novo' IMP biosynthetic process"/>
    <property type="evidence" value="ECO:0007669"/>
    <property type="project" value="UniProtKB-UniRule"/>
</dbReference>
<evidence type="ECO:0000313" key="9">
    <source>
        <dbReference type="Proteomes" id="UP000184368"/>
    </source>
</evidence>
<dbReference type="HAMAP" id="MF_01930">
    <property type="entry name" value="PurN"/>
    <property type="match status" value="1"/>
</dbReference>
<dbReference type="AlphaFoldDB" id="A0A1M5FBA1"/>
<dbReference type="PANTHER" id="PTHR43369">
    <property type="entry name" value="PHOSPHORIBOSYLGLYCINAMIDE FORMYLTRANSFERASE"/>
    <property type="match status" value="1"/>
</dbReference>
<evidence type="ECO:0000256" key="6">
    <source>
        <dbReference type="HAMAP-Rule" id="MF_01930"/>
    </source>
</evidence>
<dbReference type="RefSeq" id="WP_073045406.1">
    <property type="nucleotide sequence ID" value="NZ_FQUO01000013.1"/>
</dbReference>
<keyword evidence="2 6" id="KW-0808">Transferase</keyword>
<evidence type="ECO:0000259" key="7">
    <source>
        <dbReference type="Pfam" id="PF00551"/>
    </source>
</evidence>
<dbReference type="Pfam" id="PF00551">
    <property type="entry name" value="Formyl_trans_N"/>
    <property type="match status" value="1"/>
</dbReference>
<feature type="binding site" evidence="6">
    <location>
        <position position="60"/>
    </location>
    <ligand>
        <name>(6R)-10-formyltetrahydrofolate</name>
        <dbReference type="ChEBI" id="CHEBI:195366"/>
    </ligand>
</feature>
<dbReference type="Proteomes" id="UP000184368">
    <property type="component" value="Unassembled WGS sequence"/>
</dbReference>
<dbReference type="GO" id="GO:0004644">
    <property type="term" value="F:phosphoribosylglycinamide formyltransferase activity"/>
    <property type="evidence" value="ECO:0007669"/>
    <property type="project" value="UniProtKB-UniRule"/>
</dbReference>
<evidence type="ECO:0000256" key="1">
    <source>
        <dbReference type="ARBA" id="ARBA00005054"/>
    </source>
</evidence>
<dbReference type="PROSITE" id="PS00373">
    <property type="entry name" value="GART"/>
    <property type="match status" value="1"/>
</dbReference>
<evidence type="ECO:0000313" key="8">
    <source>
        <dbReference type="EMBL" id="SHF88719.1"/>
    </source>
</evidence>
<feature type="site" description="Raises pKa of active site His" evidence="6">
    <location>
        <position position="147"/>
    </location>
</feature>
<proteinExistence type="inferred from homology"/>
<evidence type="ECO:0000256" key="3">
    <source>
        <dbReference type="ARBA" id="ARBA00022755"/>
    </source>
</evidence>
<gene>
    <name evidence="6" type="primary">purN</name>
    <name evidence="8" type="ORF">SAMN05444008_113121</name>
</gene>
<dbReference type="InterPro" id="IPR036477">
    <property type="entry name" value="Formyl_transf_N_sf"/>
</dbReference>
<feature type="active site" description="Proton donor" evidence="6">
    <location>
        <position position="106"/>
    </location>
</feature>
<protein>
    <recommendedName>
        <fullName evidence="6">Phosphoribosylglycinamide formyltransferase</fullName>
        <ecNumber evidence="6">2.1.2.2</ecNumber>
    </recommendedName>
    <alternativeName>
        <fullName evidence="6">5'-phosphoribosylglycinamide transformylase</fullName>
    </alternativeName>
    <alternativeName>
        <fullName evidence="6">GAR transformylase</fullName>
        <shortName evidence="6">GART</shortName>
    </alternativeName>
</protein>
<evidence type="ECO:0000256" key="4">
    <source>
        <dbReference type="ARBA" id="ARBA00038440"/>
    </source>
</evidence>
<comment type="similarity">
    <text evidence="4 6">Belongs to the GART family.</text>
</comment>
<dbReference type="STRING" id="1302690.BUE76_03360"/>
<dbReference type="CDD" id="cd08645">
    <property type="entry name" value="FMT_core_GART"/>
    <property type="match status" value="1"/>
</dbReference>
<dbReference type="PANTHER" id="PTHR43369:SF2">
    <property type="entry name" value="PHOSPHORIBOSYLGLYCINAMIDE FORMYLTRANSFERASE"/>
    <property type="match status" value="1"/>
</dbReference>
<dbReference type="InterPro" id="IPR004607">
    <property type="entry name" value="GART"/>
</dbReference>
<dbReference type="UniPathway" id="UPA00074">
    <property type="reaction ID" value="UER00126"/>
</dbReference>
<comment type="function">
    <text evidence="6">Catalyzes the transfer of a formyl group from 10-formyltetrahydrofolate to 5-phospho-ribosyl-glycinamide (GAR), producing 5-phospho-ribosyl-N-formylglycinamide (FGAR) and tetrahydrofolate.</text>
</comment>
<dbReference type="GO" id="GO:0005829">
    <property type="term" value="C:cytosol"/>
    <property type="evidence" value="ECO:0007669"/>
    <property type="project" value="TreeGrafter"/>
</dbReference>
<comment type="caution">
    <text evidence="6">Lacks conserved residue(s) required for the propagation of feature annotation.</text>
</comment>
<evidence type="ECO:0000256" key="2">
    <source>
        <dbReference type="ARBA" id="ARBA00022679"/>
    </source>
</evidence>
<feature type="binding site" evidence="6">
    <location>
        <begin position="12"/>
        <end position="14"/>
    </location>
    <ligand>
        <name>N(1)-(5-phospho-beta-D-ribosyl)glycinamide</name>
        <dbReference type="ChEBI" id="CHEBI:143788"/>
    </ligand>
</feature>
<dbReference type="Gene3D" id="3.40.50.170">
    <property type="entry name" value="Formyl transferase, N-terminal domain"/>
    <property type="match status" value="1"/>
</dbReference>
<evidence type="ECO:0000256" key="5">
    <source>
        <dbReference type="ARBA" id="ARBA00047664"/>
    </source>
</evidence>
<sequence length="192" mass="20848">MIQLAVFASGAGSNARKIIEHFNTGASTLAQVSLVVCNKPGAGVLQVAADAGIPTLVIERERFLRGDGYVPELQAKGINFVVLAGFLWKVPTTLIDAYPRKIVNIHPALLPKWGGKGMYGAFVHQAVVAAAEKESGITIHYVDEHYDHGDTIFQASCPVDASDTPDSLAQKIHELEHEHYPRVIEQLLREQG</sequence>